<organism evidence="1 2">
    <name type="scientific">Paramecium sonneborni</name>
    <dbReference type="NCBI Taxonomy" id="65129"/>
    <lineage>
        <taxon>Eukaryota</taxon>
        <taxon>Sar</taxon>
        <taxon>Alveolata</taxon>
        <taxon>Ciliophora</taxon>
        <taxon>Intramacronucleata</taxon>
        <taxon>Oligohymenophorea</taxon>
        <taxon>Peniculida</taxon>
        <taxon>Parameciidae</taxon>
        <taxon>Paramecium</taxon>
    </lineage>
</organism>
<evidence type="ECO:0000313" key="1">
    <source>
        <dbReference type="EMBL" id="CAD8129118.1"/>
    </source>
</evidence>
<reference evidence="1" key="1">
    <citation type="submission" date="2021-01" db="EMBL/GenBank/DDBJ databases">
        <authorList>
            <consortium name="Genoscope - CEA"/>
            <person name="William W."/>
        </authorList>
    </citation>
    <scope>NUCLEOTIDE SEQUENCE</scope>
</reference>
<gene>
    <name evidence="1" type="ORF">PSON_ATCC_30995.1.T2070040</name>
</gene>
<proteinExistence type="predicted"/>
<keyword evidence="2" id="KW-1185">Reference proteome</keyword>
<sequence length="112" mass="13030">MLYKICQTVSSSFTKHKESNSYLPYCIIKQKGGCPRKQKYKDYKIRGLLKQYVNQYFSNQYLNFCGNGIASTKDELCEDDITKLCLECYKIGCTSKYYDGCALESEEKQHLI</sequence>
<dbReference type="AlphaFoldDB" id="A0A8S1RLN1"/>
<name>A0A8S1RLN1_9CILI</name>
<dbReference type="EMBL" id="CAJJDN010000207">
    <property type="protein sequence ID" value="CAD8129118.1"/>
    <property type="molecule type" value="Genomic_DNA"/>
</dbReference>
<comment type="caution">
    <text evidence="1">The sequence shown here is derived from an EMBL/GenBank/DDBJ whole genome shotgun (WGS) entry which is preliminary data.</text>
</comment>
<dbReference type="Proteomes" id="UP000692954">
    <property type="component" value="Unassembled WGS sequence"/>
</dbReference>
<protein>
    <submittedName>
        <fullName evidence="1">Uncharacterized protein</fullName>
    </submittedName>
</protein>
<accession>A0A8S1RLN1</accession>
<evidence type="ECO:0000313" key="2">
    <source>
        <dbReference type="Proteomes" id="UP000692954"/>
    </source>
</evidence>